<evidence type="ECO:0000259" key="2">
    <source>
        <dbReference type="Pfam" id="PF09414"/>
    </source>
</evidence>
<dbReference type="Pfam" id="PF09414">
    <property type="entry name" value="RNA_ligase"/>
    <property type="match status" value="1"/>
</dbReference>
<accession>A0A7W9ILA8</accession>
<feature type="region of interest" description="Disordered" evidence="1">
    <location>
        <begin position="1"/>
        <end position="21"/>
    </location>
</feature>
<protein>
    <submittedName>
        <fullName evidence="3">Putative kinase</fullName>
    </submittedName>
</protein>
<dbReference type="SUPFAM" id="SSF56091">
    <property type="entry name" value="DNA ligase/mRNA capping enzyme, catalytic domain"/>
    <property type="match status" value="1"/>
</dbReference>
<dbReference type="InterPro" id="IPR027417">
    <property type="entry name" value="P-loop_NTPase"/>
</dbReference>
<dbReference type="GO" id="GO:0016301">
    <property type="term" value="F:kinase activity"/>
    <property type="evidence" value="ECO:0007669"/>
    <property type="project" value="UniProtKB-KW"/>
</dbReference>
<gene>
    <name evidence="3" type="ORF">F4562_005902</name>
</gene>
<dbReference type="PANTHER" id="PTHR43883">
    <property type="entry name" value="SLR0207 PROTEIN"/>
    <property type="match status" value="1"/>
</dbReference>
<dbReference type="EMBL" id="JACHMP010000001">
    <property type="protein sequence ID" value="MBB5822840.1"/>
    <property type="molecule type" value="Genomic_DNA"/>
</dbReference>
<dbReference type="SUPFAM" id="SSF52540">
    <property type="entry name" value="P-loop containing nucleoside triphosphate hydrolases"/>
    <property type="match status" value="1"/>
</dbReference>
<sequence length="631" mass="66612">MRVHYPRTPHLPWSPGASSDDVRAGGLSGLVGREVVVTEKLDGENTTLYPDGLHARSLDSAHHPSRAWVKALHGRIARFIPPGRRVCGENLYARHSVGYEDLESWFYAFSVWDGDHCLDWDPTVRFVRGLGLPVPRVLWRGVFDERALRALRLDTARQEGYVVRTVEGFRREEFAYRVAKWVRAGHVATDGHWMFAPVVENGLSPAAALWEVRSGAVPGVPSLLAALGMTADDPGEPGGAEPFAAGNVTAGLDVAGPGGADAERAEAAVADVSARLGLLGRTGDARLAGVLAALLHDVGRARLAPRLVAPLGMPLARRVADLAGLHAILHRPFPDEERRGGLVRLAAAADLGVLHAVAAAVLAGCGDGDAVAAREQVDWSELHAEEAGLLGEAPLEPLRAGLRLALGGQGSGAAGDGPAPGGDGSGGDGSGGDAPDVADRCWAETREAYALGRIATAAEASALTWRWRSGGFPRLVVMVGPSGSGKSTFARNIPSTGVVSLDDLRQARGSRSDQRANPEVLREGLHRLDTLLSGGGTVVWDATALNAAQRSLVHAVARRRDALTTHAVMLVPEETLTRRNAGRADRVPPEVLSAQLRRFSPPYPGEAHRTWYIGPEGDVRDVAGALDGGEG</sequence>
<comment type="caution">
    <text evidence="3">The sequence shown here is derived from an EMBL/GenBank/DDBJ whole genome shotgun (WGS) entry which is preliminary data.</text>
</comment>
<evidence type="ECO:0000313" key="3">
    <source>
        <dbReference type="EMBL" id="MBB5822840.1"/>
    </source>
</evidence>
<dbReference type="Proteomes" id="UP000540685">
    <property type="component" value="Unassembled WGS sequence"/>
</dbReference>
<organism evidence="3 4">
    <name type="scientific">Streptosporangium becharense</name>
    <dbReference type="NCBI Taxonomy" id="1816182"/>
    <lineage>
        <taxon>Bacteria</taxon>
        <taxon>Bacillati</taxon>
        <taxon>Actinomycetota</taxon>
        <taxon>Actinomycetes</taxon>
        <taxon>Streptosporangiales</taxon>
        <taxon>Streptosporangiaceae</taxon>
        <taxon>Streptosporangium</taxon>
    </lineage>
</organism>
<keyword evidence="3" id="KW-0418">Kinase</keyword>
<keyword evidence="3" id="KW-0808">Transferase</keyword>
<dbReference type="Gene3D" id="3.40.50.300">
    <property type="entry name" value="P-loop containing nucleotide triphosphate hydrolases"/>
    <property type="match status" value="1"/>
</dbReference>
<feature type="region of interest" description="Disordered" evidence="1">
    <location>
        <begin position="409"/>
        <end position="437"/>
    </location>
</feature>
<feature type="compositionally biased region" description="Gly residues" evidence="1">
    <location>
        <begin position="409"/>
        <end position="432"/>
    </location>
</feature>
<dbReference type="InterPro" id="IPR021122">
    <property type="entry name" value="RNA_ligase_dom_REL/Rnl2"/>
</dbReference>
<dbReference type="AlphaFoldDB" id="A0A7W9ILA8"/>
<name>A0A7W9ILA8_9ACTN</name>
<keyword evidence="4" id="KW-1185">Reference proteome</keyword>
<dbReference type="PANTHER" id="PTHR43883:SF1">
    <property type="entry name" value="GLUCONOKINASE"/>
    <property type="match status" value="1"/>
</dbReference>
<evidence type="ECO:0000313" key="4">
    <source>
        <dbReference type="Proteomes" id="UP000540685"/>
    </source>
</evidence>
<evidence type="ECO:0000256" key="1">
    <source>
        <dbReference type="SAM" id="MobiDB-lite"/>
    </source>
</evidence>
<proteinExistence type="predicted"/>
<dbReference type="RefSeq" id="WP_184547974.1">
    <property type="nucleotide sequence ID" value="NZ_JACHMP010000001.1"/>
</dbReference>
<feature type="domain" description="RNA ligase" evidence="2">
    <location>
        <begin position="33"/>
        <end position="182"/>
    </location>
</feature>
<dbReference type="Pfam" id="PF13671">
    <property type="entry name" value="AAA_33"/>
    <property type="match status" value="1"/>
</dbReference>
<reference evidence="3 4" key="1">
    <citation type="submission" date="2020-08" db="EMBL/GenBank/DDBJ databases">
        <title>Sequencing the genomes of 1000 actinobacteria strains.</title>
        <authorList>
            <person name="Klenk H.-P."/>
        </authorList>
    </citation>
    <scope>NUCLEOTIDE SEQUENCE [LARGE SCALE GENOMIC DNA]</scope>
    <source>
        <strain evidence="3 4">DSM 46887</strain>
    </source>
</reference>
<dbReference type="InterPro" id="IPR052732">
    <property type="entry name" value="Cell-binding_unc_protein"/>
</dbReference>
<dbReference type="Gene3D" id="3.30.470.30">
    <property type="entry name" value="DNA ligase/mRNA capping enzyme"/>
    <property type="match status" value="1"/>
</dbReference>